<gene>
    <name evidence="2" type="ORF">DOI44_27770</name>
</gene>
<sequence length="192" mass="22359">MKPYNANPNYVMNGLLLEDINKHMEAMFQRFAKLLPFRIDFAYRKTSASFGHACKYAMCAEFRHLLAETEKYLAGFYWVMEYTPKKGLHIHLLGYLNGQYHQNPYLLSRTMGEVWKRITEGDGYHHLCRKKDNYPVRIDQVIHYADTTATNALRYAISYLAKSEQKENGIILGRSTVPDKSGRGRPRQDRNG</sequence>
<evidence type="ECO:0008006" key="3">
    <source>
        <dbReference type="Google" id="ProtNLM"/>
    </source>
</evidence>
<organism evidence="2">
    <name type="scientific">Salmonella enterica subsp. enterica serovar Panama</name>
    <dbReference type="NCBI Taxonomy" id="29472"/>
    <lineage>
        <taxon>Bacteria</taxon>
        <taxon>Pseudomonadati</taxon>
        <taxon>Pseudomonadota</taxon>
        <taxon>Gammaproteobacteria</taxon>
        <taxon>Enterobacterales</taxon>
        <taxon>Enterobacteriaceae</taxon>
        <taxon>Salmonella</taxon>
    </lineage>
</organism>
<dbReference type="EMBL" id="AAGTPA010000077">
    <property type="protein sequence ID" value="EBR8436671.1"/>
    <property type="molecule type" value="Genomic_DNA"/>
</dbReference>
<name>A0A5U8JJD3_SALET</name>
<proteinExistence type="predicted"/>
<feature type="region of interest" description="Disordered" evidence="1">
    <location>
        <begin position="171"/>
        <end position="192"/>
    </location>
</feature>
<evidence type="ECO:0000313" key="2">
    <source>
        <dbReference type="EMBL" id="EBR8436671.1"/>
    </source>
</evidence>
<comment type="caution">
    <text evidence="2">The sequence shown here is derived from an EMBL/GenBank/DDBJ whole genome shotgun (WGS) entry which is preliminary data.</text>
</comment>
<dbReference type="Proteomes" id="UP000839597">
    <property type="component" value="Unassembled WGS sequence"/>
</dbReference>
<evidence type="ECO:0000256" key="1">
    <source>
        <dbReference type="SAM" id="MobiDB-lite"/>
    </source>
</evidence>
<accession>A0A5U8JJD3</accession>
<feature type="compositionally biased region" description="Basic and acidic residues" evidence="1">
    <location>
        <begin position="180"/>
        <end position="192"/>
    </location>
</feature>
<reference evidence="2" key="1">
    <citation type="submission" date="2018-06" db="EMBL/GenBank/DDBJ databases">
        <authorList>
            <person name="Ashton P.M."/>
            <person name="Dallman T."/>
            <person name="Nair S."/>
            <person name="De Pinna E."/>
            <person name="Peters T."/>
            <person name="Grant K."/>
        </authorList>
    </citation>
    <scope>NUCLEOTIDE SEQUENCE [LARGE SCALE GENOMIC DNA]</scope>
    <source>
        <strain evidence="2">449454</strain>
    </source>
</reference>
<dbReference type="AlphaFoldDB" id="A0A5U8JJD3"/>
<protein>
    <recommendedName>
        <fullName evidence="3">Inovirus Gp2 family protein</fullName>
    </recommendedName>
</protein>